<proteinExistence type="predicted"/>
<gene>
    <name evidence="3" type="ORF">UY3_07811</name>
</gene>
<keyword evidence="4" id="KW-1185">Reference proteome</keyword>
<organism evidence="3 4">
    <name type="scientific">Chelonia mydas</name>
    <name type="common">Green sea-turtle</name>
    <name type="synonym">Chelonia agassizi</name>
    <dbReference type="NCBI Taxonomy" id="8469"/>
    <lineage>
        <taxon>Eukaryota</taxon>
        <taxon>Metazoa</taxon>
        <taxon>Chordata</taxon>
        <taxon>Craniata</taxon>
        <taxon>Vertebrata</taxon>
        <taxon>Euteleostomi</taxon>
        <taxon>Archelosauria</taxon>
        <taxon>Testudinata</taxon>
        <taxon>Testudines</taxon>
        <taxon>Cryptodira</taxon>
        <taxon>Durocryptodira</taxon>
        <taxon>Americhelydia</taxon>
        <taxon>Chelonioidea</taxon>
        <taxon>Cheloniidae</taxon>
        <taxon>Chelonia</taxon>
    </lineage>
</organism>
<dbReference type="Pfam" id="PF13837">
    <property type="entry name" value="Myb_DNA-bind_4"/>
    <property type="match status" value="1"/>
</dbReference>
<dbReference type="InterPro" id="IPR044822">
    <property type="entry name" value="Myb_DNA-bind_4"/>
</dbReference>
<evidence type="ECO:0000259" key="2">
    <source>
        <dbReference type="Pfam" id="PF13837"/>
    </source>
</evidence>
<dbReference type="EMBL" id="KB530244">
    <property type="protein sequence ID" value="EMP35003.1"/>
    <property type="molecule type" value="Genomic_DNA"/>
</dbReference>
<dbReference type="AlphaFoldDB" id="M7BSC5"/>
<evidence type="ECO:0000256" key="1">
    <source>
        <dbReference type="SAM" id="MobiDB-lite"/>
    </source>
</evidence>
<dbReference type="PANTHER" id="PTHR47595:SF1">
    <property type="entry name" value="MYB_SANT-LIKE DNA-BINDING DOMAIN-CONTAINING PROTEIN"/>
    <property type="match status" value="1"/>
</dbReference>
<sequence>MTERGCDRDTLQCRVKVKELRNAYHKAREANRCSSAAPTSCWFYKELDVILGGNPTSMAKATVDTSVACVPVESGPSQEILDEDVVGEGDPEAEDNSKTEEAEHAVHKLLKDGAKCERKHKDFWDAKQCFTGHWDRNQDAL</sequence>
<dbReference type="Proteomes" id="UP000031443">
    <property type="component" value="Unassembled WGS sequence"/>
</dbReference>
<feature type="compositionally biased region" description="Acidic residues" evidence="1">
    <location>
        <begin position="80"/>
        <end position="94"/>
    </location>
</feature>
<evidence type="ECO:0000313" key="4">
    <source>
        <dbReference type="Proteomes" id="UP000031443"/>
    </source>
</evidence>
<accession>M7BSC5</accession>
<protein>
    <recommendedName>
        <fullName evidence="2">Myb/SANT-like DNA-binding domain-containing protein</fullName>
    </recommendedName>
</protein>
<dbReference type="PANTHER" id="PTHR47595">
    <property type="entry name" value="HEAT SHOCK 70 KDA PROTEIN 14"/>
    <property type="match status" value="1"/>
</dbReference>
<feature type="region of interest" description="Disordered" evidence="1">
    <location>
        <begin position="79"/>
        <end position="103"/>
    </location>
</feature>
<evidence type="ECO:0000313" key="3">
    <source>
        <dbReference type="EMBL" id="EMP35003.1"/>
    </source>
</evidence>
<name>M7BSC5_CHEMY</name>
<reference evidence="4" key="1">
    <citation type="journal article" date="2013" name="Nat. Genet.">
        <title>The draft genomes of soft-shell turtle and green sea turtle yield insights into the development and evolution of the turtle-specific body plan.</title>
        <authorList>
            <person name="Wang Z."/>
            <person name="Pascual-Anaya J."/>
            <person name="Zadissa A."/>
            <person name="Li W."/>
            <person name="Niimura Y."/>
            <person name="Huang Z."/>
            <person name="Li C."/>
            <person name="White S."/>
            <person name="Xiong Z."/>
            <person name="Fang D."/>
            <person name="Wang B."/>
            <person name="Ming Y."/>
            <person name="Chen Y."/>
            <person name="Zheng Y."/>
            <person name="Kuraku S."/>
            <person name="Pignatelli M."/>
            <person name="Herrero J."/>
            <person name="Beal K."/>
            <person name="Nozawa M."/>
            <person name="Li Q."/>
            <person name="Wang J."/>
            <person name="Zhang H."/>
            <person name="Yu L."/>
            <person name="Shigenobu S."/>
            <person name="Wang J."/>
            <person name="Liu J."/>
            <person name="Flicek P."/>
            <person name="Searle S."/>
            <person name="Wang J."/>
            <person name="Kuratani S."/>
            <person name="Yin Y."/>
            <person name="Aken B."/>
            <person name="Zhang G."/>
            <person name="Irie N."/>
        </authorList>
    </citation>
    <scope>NUCLEOTIDE SEQUENCE [LARGE SCALE GENOMIC DNA]</scope>
</reference>
<feature type="domain" description="Myb/SANT-like DNA-binding" evidence="2">
    <location>
        <begin position="1"/>
        <end position="48"/>
    </location>
</feature>